<comment type="caution">
    <text evidence="1">The sequence shown here is derived from an EMBL/GenBank/DDBJ whole genome shotgun (WGS) entry which is preliminary data.</text>
</comment>
<organism evidence="1 2">
    <name type="scientific">Ramlibacter montanisoli</name>
    <dbReference type="NCBI Taxonomy" id="2732512"/>
    <lineage>
        <taxon>Bacteria</taxon>
        <taxon>Pseudomonadati</taxon>
        <taxon>Pseudomonadota</taxon>
        <taxon>Betaproteobacteria</taxon>
        <taxon>Burkholderiales</taxon>
        <taxon>Comamonadaceae</taxon>
        <taxon>Ramlibacter</taxon>
    </lineage>
</organism>
<evidence type="ECO:0000313" key="1">
    <source>
        <dbReference type="EMBL" id="NNU42282.1"/>
    </source>
</evidence>
<proteinExistence type="predicted"/>
<reference evidence="1 2" key="2">
    <citation type="submission" date="2020-06" db="EMBL/GenBank/DDBJ databases">
        <title>Ramlibacter rhizophilus sp. nov., isolated from rhizosphere soil of national flower Mugunghwa from South Korea.</title>
        <authorList>
            <person name="Zheng-Fei Y."/>
            <person name="Huan T."/>
        </authorList>
    </citation>
    <scope>NUCLEOTIDE SEQUENCE [LARGE SCALE GENOMIC DNA]</scope>
    <source>
        <strain evidence="1 2">B156</strain>
    </source>
</reference>
<dbReference type="EMBL" id="JABFCS010000001">
    <property type="protein sequence ID" value="NNU42282.1"/>
    <property type="molecule type" value="Genomic_DNA"/>
</dbReference>
<protein>
    <submittedName>
        <fullName evidence="1">Uncharacterized protein</fullName>
    </submittedName>
</protein>
<accession>A0A849K189</accession>
<evidence type="ECO:0000313" key="2">
    <source>
        <dbReference type="Proteomes" id="UP000552954"/>
    </source>
</evidence>
<name>A0A849K189_9BURK</name>
<sequence length="77" mass="8296">MKHRLRRETTRRGASWWLVPVVFATAALVAVATAESEAPTAMSVPQLLQPAPAPALLLPAAQHAQEATEVTEHVQAF</sequence>
<dbReference type="AlphaFoldDB" id="A0A849K189"/>
<keyword evidence="2" id="KW-1185">Reference proteome</keyword>
<dbReference type="Proteomes" id="UP000552954">
    <property type="component" value="Unassembled WGS sequence"/>
</dbReference>
<dbReference type="RefSeq" id="WP_171556657.1">
    <property type="nucleotide sequence ID" value="NZ_JABFCS010000001.1"/>
</dbReference>
<gene>
    <name evidence="1" type="ORF">HK415_02605</name>
</gene>
<reference evidence="1 2" key="1">
    <citation type="submission" date="2020-05" db="EMBL/GenBank/DDBJ databases">
        <authorList>
            <person name="Khan S.A."/>
            <person name="Jeon C.O."/>
            <person name="Chun B.H."/>
        </authorList>
    </citation>
    <scope>NUCLEOTIDE SEQUENCE [LARGE SCALE GENOMIC DNA]</scope>
    <source>
        <strain evidence="1 2">B156</strain>
    </source>
</reference>